<protein>
    <recommendedName>
        <fullName evidence="3">Glabrous enhancer-binding protein-like DBD domain-containing protein</fullName>
    </recommendedName>
</protein>
<feature type="compositionally biased region" description="Low complexity" evidence="2">
    <location>
        <begin position="315"/>
        <end position="328"/>
    </location>
</feature>
<evidence type="ECO:0000256" key="1">
    <source>
        <dbReference type="ARBA" id="ARBA00010820"/>
    </source>
</evidence>
<feature type="compositionally biased region" description="Basic and acidic residues" evidence="2">
    <location>
        <begin position="172"/>
        <end position="185"/>
    </location>
</feature>
<feature type="domain" description="Glabrous enhancer-binding protein-like DBD" evidence="3">
    <location>
        <begin position="186"/>
        <end position="280"/>
    </location>
</feature>
<keyword evidence="5" id="KW-1185">Reference proteome</keyword>
<feature type="compositionally biased region" description="Basic and acidic residues" evidence="2">
    <location>
        <begin position="289"/>
        <end position="314"/>
    </location>
</feature>
<dbReference type="InterPro" id="IPR053932">
    <property type="entry name" value="GeBP-like_DBD"/>
</dbReference>
<feature type="compositionally biased region" description="Basic and acidic residues" evidence="2">
    <location>
        <begin position="258"/>
        <end position="270"/>
    </location>
</feature>
<reference evidence="4 5" key="1">
    <citation type="submission" date="2024-01" db="EMBL/GenBank/DDBJ databases">
        <title>A telomere-to-telomere, gap-free genome of sweet tea (Lithocarpus litseifolius).</title>
        <authorList>
            <person name="Zhou J."/>
        </authorList>
    </citation>
    <scope>NUCLEOTIDE SEQUENCE [LARGE SCALE GENOMIC DNA]</scope>
    <source>
        <strain evidence="4">Zhou-2022a</strain>
        <tissue evidence="4">Leaf</tissue>
    </source>
</reference>
<sequence>MAPKRPSHLDDPPAASSSEEEEEEEEEEEATSSGDEEGESSSEDEEQQAEAAKIDSLPSTPVKPQPKKPDPPAPISNSKPRTHSSSSGSESESDTESGSTPDPNVKPLASKPMEPDPTPVKATKPRSKPSSARSSATTKKRPNGEAEATPSKRVKKKDPEPKSQDVVVSPSEDSKKGGGGDEKKLFQRLWSDENEIELLKGMLDYTALRGADPAADAAAFFEFVKKSLHVEVTKAQLVDKMKRLRKKYNNNAGRGKKGKDPTFSKPHEQKTYELSKKIWGSVDAATETEKAKDINNGKAKAKDNKNGKAAKAKDNNNNSNNNNKNQKGNSLIRSLKEELMESSPVLYKYGEKVEIDGDSDSGSGLGSCLNGMLRFGKNVWLDDRVIKRGLKLIDEEKKVELEERWKEVELAELELFVKRTELIKDQARLILEAYKDH</sequence>
<feature type="compositionally biased region" description="Acidic residues" evidence="2">
    <location>
        <begin position="18"/>
        <end position="48"/>
    </location>
</feature>
<dbReference type="PANTHER" id="PTHR31662">
    <property type="entry name" value="BNAANNG10740D PROTEIN-RELATED"/>
    <property type="match status" value="1"/>
</dbReference>
<accession>A0AAW2DPJ0</accession>
<dbReference type="GO" id="GO:0005634">
    <property type="term" value="C:nucleus"/>
    <property type="evidence" value="ECO:0007669"/>
    <property type="project" value="TreeGrafter"/>
</dbReference>
<dbReference type="AlphaFoldDB" id="A0AAW2DPJ0"/>
<proteinExistence type="inferred from homology"/>
<dbReference type="Proteomes" id="UP001459277">
    <property type="component" value="Unassembled WGS sequence"/>
</dbReference>
<evidence type="ECO:0000313" key="4">
    <source>
        <dbReference type="EMBL" id="KAL0012507.1"/>
    </source>
</evidence>
<evidence type="ECO:0000313" key="5">
    <source>
        <dbReference type="Proteomes" id="UP001459277"/>
    </source>
</evidence>
<feature type="region of interest" description="Disordered" evidence="2">
    <location>
        <begin position="247"/>
        <end position="270"/>
    </location>
</feature>
<organism evidence="4 5">
    <name type="scientific">Lithocarpus litseifolius</name>
    <dbReference type="NCBI Taxonomy" id="425828"/>
    <lineage>
        <taxon>Eukaryota</taxon>
        <taxon>Viridiplantae</taxon>
        <taxon>Streptophyta</taxon>
        <taxon>Embryophyta</taxon>
        <taxon>Tracheophyta</taxon>
        <taxon>Spermatophyta</taxon>
        <taxon>Magnoliopsida</taxon>
        <taxon>eudicotyledons</taxon>
        <taxon>Gunneridae</taxon>
        <taxon>Pentapetalae</taxon>
        <taxon>rosids</taxon>
        <taxon>fabids</taxon>
        <taxon>Fagales</taxon>
        <taxon>Fagaceae</taxon>
        <taxon>Lithocarpus</taxon>
    </lineage>
</organism>
<dbReference type="GO" id="GO:0006355">
    <property type="term" value="P:regulation of DNA-templated transcription"/>
    <property type="evidence" value="ECO:0007669"/>
    <property type="project" value="InterPro"/>
</dbReference>
<evidence type="ECO:0000259" key="3">
    <source>
        <dbReference type="Pfam" id="PF04504"/>
    </source>
</evidence>
<name>A0AAW2DPJ0_9ROSI</name>
<dbReference type="PANTHER" id="PTHR31662:SF33">
    <property type="entry name" value="DNA-BINDING STOREKEEPER PROTEIN TRANSCRIPTIONAL REGULATOR-LIKE PROTEIN"/>
    <property type="match status" value="1"/>
</dbReference>
<feature type="compositionally biased region" description="Low complexity" evidence="2">
    <location>
        <begin position="128"/>
        <end position="137"/>
    </location>
</feature>
<dbReference type="InterPro" id="IPR007592">
    <property type="entry name" value="GEBP"/>
</dbReference>
<feature type="region of interest" description="Disordered" evidence="2">
    <location>
        <begin position="1"/>
        <end position="188"/>
    </location>
</feature>
<feature type="region of interest" description="Disordered" evidence="2">
    <location>
        <begin position="289"/>
        <end position="328"/>
    </location>
</feature>
<feature type="compositionally biased region" description="Low complexity" evidence="2">
    <location>
        <begin position="84"/>
        <end position="100"/>
    </location>
</feature>
<gene>
    <name evidence="4" type="ORF">SO802_007615</name>
</gene>
<comment type="caution">
    <text evidence="4">The sequence shown here is derived from an EMBL/GenBank/DDBJ whole genome shotgun (WGS) entry which is preliminary data.</text>
</comment>
<comment type="similarity">
    <text evidence="1">Belongs to the GeBP family.</text>
</comment>
<evidence type="ECO:0000256" key="2">
    <source>
        <dbReference type="SAM" id="MobiDB-lite"/>
    </source>
</evidence>
<dbReference type="Pfam" id="PF04504">
    <property type="entry name" value="GeBP-like_DBD"/>
    <property type="match status" value="1"/>
</dbReference>
<dbReference type="EMBL" id="JAZDWU010000002">
    <property type="protein sequence ID" value="KAL0012507.1"/>
    <property type="molecule type" value="Genomic_DNA"/>
</dbReference>